<dbReference type="SUPFAM" id="SSF51011">
    <property type="entry name" value="Glycosyl hydrolase domain"/>
    <property type="match status" value="1"/>
</dbReference>
<evidence type="ECO:0000256" key="1">
    <source>
        <dbReference type="ARBA" id="ARBA00008061"/>
    </source>
</evidence>
<dbReference type="InterPro" id="IPR014756">
    <property type="entry name" value="Ig_E-set"/>
</dbReference>
<dbReference type="GO" id="GO:0005975">
    <property type="term" value="P:carbohydrate metabolic process"/>
    <property type="evidence" value="ECO:0007669"/>
    <property type="project" value="InterPro"/>
</dbReference>
<evidence type="ECO:0000259" key="3">
    <source>
        <dbReference type="SMART" id="SM00642"/>
    </source>
</evidence>
<evidence type="ECO:0000313" key="4">
    <source>
        <dbReference type="EMBL" id="KGF93173.1"/>
    </source>
</evidence>
<dbReference type="PANTHER" id="PTHR43002">
    <property type="entry name" value="GLYCOGEN DEBRANCHING ENZYME"/>
    <property type="match status" value="1"/>
</dbReference>
<feature type="domain" description="Glycosyl hydrolase family 13 catalytic" evidence="3">
    <location>
        <begin position="154"/>
        <end position="554"/>
    </location>
</feature>
<protein>
    <submittedName>
        <fullName evidence="4">Glycogen debranching enzyme</fullName>
        <ecNumber evidence="4">3.2.1.-</ecNumber>
    </submittedName>
</protein>
<dbReference type="InterPro" id="IPR013780">
    <property type="entry name" value="Glyco_hydro_b"/>
</dbReference>
<dbReference type="InterPro" id="IPR013783">
    <property type="entry name" value="Ig-like_fold"/>
</dbReference>
<dbReference type="InterPro" id="IPR017853">
    <property type="entry name" value="GH"/>
</dbReference>
<keyword evidence="4" id="KW-0378">Hydrolase</keyword>
<accession>A0A0A1ZYE1</accession>
<dbReference type="InterPro" id="IPR048650">
    <property type="entry name" value="ISOA1-3-like_C"/>
</dbReference>
<dbReference type="CDD" id="cd02856">
    <property type="entry name" value="E_set_GDE_Isoamylase_N"/>
    <property type="match status" value="1"/>
</dbReference>
<dbReference type="SMART" id="SM00642">
    <property type="entry name" value="Aamy"/>
    <property type="match status" value="1"/>
</dbReference>
<comment type="similarity">
    <text evidence="1">Belongs to the glycosyl hydrolase 13 family.</text>
</comment>
<dbReference type="Gene3D" id="2.60.40.10">
    <property type="entry name" value="Immunoglobulins"/>
    <property type="match status" value="1"/>
</dbReference>
<dbReference type="InterPro" id="IPR004193">
    <property type="entry name" value="Glyco_hydro_13_N"/>
</dbReference>
<proteinExistence type="inferred from homology"/>
<evidence type="ECO:0000256" key="2">
    <source>
        <dbReference type="ARBA" id="ARBA00022946"/>
    </source>
</evidence>
<dbReference type="OrthoDB" id="9761875at2"/>
<comment type="caution">
    <text evidence="4">The sequence shown here is derived from an EMBL/GenBank/DDBJ whole genome shotgun (WGS) entry which is preliminary data.</text>
</comment>
<evidence type="ECO:0000313" key="5">
    <source>
        <dbReference type="Proteomes" id="UP000030491"/>
    </source>
</evidence>
<dbReference type="RefSeq" id="WP_032513130.1">
    <property type="nucleotide sequence ID" value="NZ_JNAJ01000004.1"/>
</dbReference>
<sequence>MTHINKGKPFPLGSSLTSQGVNFSLIATNAEYVEILLFEKEDSICPKNILKLDRKHNTGPYWHAEIRNLNEGCIYAFRIKQKNNGINNNYEKKVLLDPCSRGITGWGSYKRENALEKHENTNSCLKSVVCDRKLFNFKDYPRPKHSWEETIIYELHIKAFTESTDKDESCFKRFLKKIPYLKELGITTIELLPIFSFDPTDAPDGLENFWGYSPINWFTPHFEYLSNESAEKNREEFRKLVEECHNAEIEVILDVVYNHTSEGDSQGPAISWKGIDENLYYFIGKDKNYQDVSGCGNTIAANRGLVRKLIIESLKCWANELGVDGFRFDLGIALSRGENLLPLDNPPIFEDIECEPELIDIKLISEPWDCGGLYKLGNFPSRNTFTWNGHFRDDLRRFWKGDKDTAWNMSDKIKGSPSIYKQDNIFPKSINFITSHDGFTLKDLVTFNRKHNFANKEQNKDGDNHNNSWNHGIEGPTTNSFINDLRKRQQKNLLLSLLISKGVPMLLMGDEIGRSQGGNNNSWCQNTLLGWMNWDHNQQDLELLNYLKYVIKIRKKLIKIFNPLFLPNNQNHEDIPRYHWHGTKLDSPDWSSWSHTVAFSINKGKTNPLVWIGLNAYSKSIDFPLPKCKYNWLKVIDTSMSEIFEPQTVNEKTVLIKSRSSLLIISEELFGGRKNIF</sequence>
<keyword evidence="2" id="KW-0809">Transit peptide</keyword>
<dbReference type="Gene3D" id="3.20.20.80">
    <property type="entry name" value="Glycosidases"/>
    <property type="match status" value="1"/>
</dbReference>
<dbReference type="SUPFAM" id="SSF51445">
    <property type="entry name" value="(Trans)glycosidases"/>
    <property type="match status" value="1"/>
</dbReference>
<dbReference type="Gene3D" id="2.60.40.1180">
    <property type="entry name" value="Golgi alpha-mannosidase II"/>
    <property type="match status" value="1"/>
</dbReference>
<dbReference type="GO" id="GO:0019156">
    <property type="term" value="F:isoamylase activity"/>
    <property type="evidence" value="ECO:0007669"/>
    <property type="project" value="UniProtKB-ARBA"/>
</dbReference>
<dbReference type="Pfam" id="PF02922">
    <property type="entry name" value="CBM_48"/>
    <property type="match status" value="1"/>
</dbReference>
<dbReference type="InterPro" id="IPR006047">
    <property type="entry name" value="GH13_cat_dom"/>
</dbReference>
<dbReference type="SUPFAM" id="SSF81296">
    <property type="entry name" value="E set domains"/>
    <property type="match status" value="1"/>
</dbReference>
<dbReference type="InterPro" id="IPR044505">
    <property type="entry name" value="GlgX_Isoamylase_N_E_set"/>
</dbReference>
<keyword evidence="4" id="KW-0326">Glycosidase</keyword>
<dbReference type="CDD" id="cd11326">
    <property type="entry name" value="AmyAc_Glg_debranch"/>
    <property type="match status" value="1"/>
</dbReference>
<dbReference type="EMBL" id="JNAJ01000004">
    <property type="protein sequence ID" value="KGF93173.1"/>
    <property type="molecule type" value="Genomic_DNA"/>
</dbReference>
<organism evidence="4 5">
    <name type="scientific">Prochlorococcus marinus str. MIT 9116</name>
    <dbReference type="NCBI Taxonomy" id="167544"/>
    <lineage>
        <taxon>Bacteria</taxon>
        <taxon>Bacillati</taxon>
        <taxon>Cyanobacteriota</taxon>
        <taxon>Cyanophyceae</taxon>
        <taxon>Synechococcales</taxon>
        <taxon>Prochlorococcaceae</taxon>
        <taxon>Prochlorococcus</taxon>
    </lineage>
</organism>
<dbReference type="Pfam" id="PF21156">
    <property type="entry name" value="ISOA1-3_C"/>
    <property type="match status" value="1"/>
</dbReference>
<dbReference type="EC" id="3.2.1.-" evidence="4"/>
<dbReference type="Pfam" id="PF00128">
    <property type="entry name" value="Alpha-amylase"/>
    <property type="match status" value="1"/>
</dbReference>
<dbReference type="AlphaFoldDB" id="A0A0A1ZYE1"/>
<dbReference type="Proteomes" id="UP000030491">
    <property type="component" value="Unassembled WGS sequence"/>
</dbReference>
<reference evidence="5" key="1">
    <citation type="journal article" date="2014" name="Sci. Data">
        <title>Genomes of diverse isolates of the marine cyanobacterium Prochlorococcus.</title>
        <authorList>
            <person name="Biller S."/>
            <person name="Berube P."/>
            <person name="Thompson J."/>
            <person name="Kelly L."/>
            <person name="Roggensack S."/>
            <person name="Awad L."/>
            <person name="Roache-Johnson K."/>
            <person name="Ding H."/>
            <person name="Giovannoni S.J."/>
            <person name="Moore L.R."/>
            <person name="Chisholm S.W."/>
        </authorList>
    </citation>
    <scope>NUCLEOTIDE SEQUENCE [LARGE SCALE GENOMIC DNA]</scope>
</reference>
<gene>
    <name evidence="4" type="ORF">EU93_0349</name>
</gene>
<name>A0A0A1ZYE1_PROMR</name>